<evidence type="ECO:0000313" key="2">
    <source>
        <dbReference type="EMBL" id="GAH61714.1"/>
    </source>
</evidence>
<organism evidence="2">
    <name type="scientific">marine sediment metagenome</name>
    <dbReference type="NCBI Taxonomy" id="412755"/>
    <lineage>
        <taxon>unclassified sequences</taxon>
        <taxon>metagenomes</taxon>
        <taxon>ecological metagenomes</taxon>
    </lineage>
</organism>
<gene>
    <name evidence="2" type="ORF">S03H2_29372</name>
</gene>
<dbReference type="EMBL" id="BARU01017724">
    <property type="protein sequence ID" value="GAH61714.1"/>
    <property type="molecule type" value="Genomic_DNA"/>
</dbReference>
<evidence type="ECO:0000256" key="1">
    <source>
        <dbReference type="SAM" id="Phobius"/>
    </source>
</evidence>
<name>X1I6I1_9ZZZZ</name>
<keyword evidence="1" id="KW-0472">Membrane</keyword>
<comment type="caution">
    <text evidence="2">The sequence shown here is derived from an EMBL/GenBank/DDBJ whole genome shotgun (WGS) entry which is preliminary data.</text>
</comment>
<feature type="non-terminal residue" evidence="2">
    <location>
        <position position="43"/>
    </location>
</feature>
<keyword evidence="1" id="KW-1133">Transmembrane helix</keyword>
<reference evidence="2" key="1">
    <citation type="journal article" date="2014" name="Front. Microbiol.">
        <title>High frequency of phylogenetically diverse reductive dehalogenase-homologous genes in deep subseafloor sedimentary metagenomes.</title>
        <authorList>
            <person name="Kawai M."/>
            <person name="Futagami T."/>
            <person name="Toyoda A."/>
            <person name="Takaki Y."/>
            <person name="Nishi S."/>
            <person name="Hori S."/>
            <person name="Arai W."/>
            <person name="Tsubouchi T."/>
            <person name="Morono Y."/>
            <person name="Uchiyama I."/>
            <person name="Ito T."/>
            <person name="Fujiyama A."/>
            <person name="Inagaki F."/>
            <person name="Takami H."/>
        </authorList>
    </citation>
    <scope>NUCLEOTIDE SEQUENCE</scope>
    <source>
        <strain evidence="2">Expedition CK06-06</strain>
    </source>
</reference>
<proteinExistence type="predicted"/>
<protein>
    <submittedName>
        <fullName evidence="2">Uncharacterized protein</fullName>
    </submittedName>
</protein>
<feature type="transmembrane region" description="Helical" evidence="1">
    <location>
        <begin position="6"/>
        <end position="26"/>
    </location>
</feature>
<accession>X1I6I1</accession>
<sequence>MVAEIPFVLLVAGAALVGLWWSNFFYDHGINHWQSRKIGHFFG</sequence>
<dbReference type="AlphaFoldDB" id="X1I6I1"/>
<keyword evidence="1" id="KW-0812">Transmembrane</keyword>